<dbReference type="Proteomes" id="UP000231456">
    <property type="component" value="Unassembled WGS sequence"/>
</dbReference>
<comment type="caution">
    <text evidence="1">The sequence shown here is derived from an EMBL/GenBank/DDBJ whole genome shotgun (WGS) entry which is preliminary data.</text>
</comment>
<dbReference type="AlphaFoldDB" id="A0A2M8F9U5"/>
<dbReference type="EMBL" id="PFRH01000083">
    <property type="protein sequence ID" value="PJC52514.1"/>
    <property type="molecule type" value="Genomic_DNA"/>
</dbReference>
<sequence>MALFDGSFSFEGMTQTSDEEAAAQVNRYGQRYEYKSEDGTTYLLTGIDKNSVLQKFLLSKRFKPEKGKYGFWRWCFQNISALWVFVLFWWKVFKEKSRTPKKYKELLNSCTPPWYPTHEMAQQIRRCVTGTGALVPIYDREAIFPQIQHLTAKEKAFLHEYGQPEALDVTNRLFSATEAQKKHIDELVRAGQMEIVMGSIASGSSRTSLDAAYLTNLERVVEGLPAVKFIFHFVDTNSEALRSARDSARFRGFSDDVVFTHHMRASQFFAYCEEHGLKLDILEEVGLIDYLKNRDRIRNFRGCLGILKAGGIFVTAHINRTVWGFSVKYRTGWPGLRRRRPADLRKHLVKAGAKSSNITLETMPACGAHTVAVVRNN</sequence>
<evidence type="ECO:0008006" key="3">
    <source>
        <dbReference type="Google" id="ProtNLM"/>
    </source>
</evidence>
<proteinExistence type="predicted"/>
<organism evidence="1 2">
    <name type="scientific">Candidatus Magasanikbacteria bacterium CG_4_9_14_0_2_um_filter_42_11</name>
    <dbReference type="NCBI Taxonomy" id="1974643"/>
    <lineage>
        <taxon>Bacteria</taxon>
        <taxon>Candidatus Magasanikiibacteriota</taxon>
    </lineage>
</organism>
<evidence type="ECO:0000313" key="1">
    <source>
        <dbReference type="EMBL" id="PJC52514.1"/>
    </source>
</evidence>
<reference evidence="2" key="1">
    <citation type="submission" date="2017-09" db="EMBL/GenBank/DDBJ databases">
        <title>Depth-based differentiation of microbial function through sediment-hosted aquifers and enrichment of novel symbionts in the deep terrestrial subsurface.</title>
        <authorList>
            <person name="Probst A.J."/>
            <person name="Ladd B."/>
            <person name="Jarett J.K."/>
            <person name="Geller-Mcgrath D.E."/>
            <person name="Sieber C.M.K."/>
            <person name="Emerson J.B."/>
            <person name="Anantharaman K."/>
            <person name="Thomas B.C."/>
            <person name="Malmstrom R."/>
            <person name="Stieglmeier M."/>
            <person name="Klingl A."/>
            <person name="Woyke T."/>
            <person name="Ryan C.M."/>
            <person name="Banfield J.F."/>
        </authorList>
    </citation>
    <scope>NUCLEOTIDE SEQUENCE [LARGE SCALE GENOMIC DNA]</scope>
</reference>
<evidence type="ECO:0000313" key="2">
    <source>
        <dbReference type="Proteomes" id="UP000231456"/>
    </source>
</evidence>
<dbReference type="InterPro" id="IPR029063">
    <property type="entry name" value="SAM-dependent_MTases_sf"/>
</dbReference>
<gene>
    <name evidence="1" type="ORF">CO030_02460</name>
</gene>
<protein>
    <recommendedName>
        <fullName evidence="3">Methyltransferase domain-containing protein</fullName>
    </recommendedName>
</protein>
<name>A0A2M8F9U5_9BACT</name>
<accession>A0A2M8F9U5</accession>
<dbReference type="SUPFAM" id="SSF53335">
    <property type="entry name" value="S-adenosyl-L-methionine-dependent methyltransferases"/>
    <property type="match status" value="1"/>
</dbReference>
<dbReference type="Gene3D" id="3.40.50.150">
    <property type="entry name" value="Vaccinia Virus protein VP39"/>
    <property type="match status" value="1"/>
</dbReference>